<dbReference type="AlphaFoldDB" id="W2PEA6"/>
<dbReference type="GeneID" id="20187764"/>
<evidence type="ECO:0000313" key="2">
    <source>
        <dbReference type="Proteomes" id="UP000018817"/>
    </source>
</evidence>
<proteinExistence type="predicted"/>
<dbReference type="VEuPathDB" id="FungiDB:PPTG_18938"/>
<dbReference type="STRING" id="761204.W2PEA6"/>
<accession>W2PEA6</accession>
<name>W2PEA6_PHYN3</name>
<organism evidence="1 2">
    <name type="scientific">Phytophthora nicotianae (strain INRA-310)</name>
    <name type="common">Phytophthora parasitica</name>
    <dbReference type="NCBI Taxonomy" id="761204"/>
    <lineage>
        <taxon>Eukaryota</taxon>
        <taxon>Sar</taxon>
        <taxon>Stramenopiles</taxon>
        <taxon>Oomycota</taxon>
        <taxon>Peronosporomycetes</taxon>
        <taxon>Peronosporales</taxon>
        <taxon>Peronosporaceae</taxon>
        <taxon>Phytophthora</taxon>
    </lineage>
</organism>
<evidence type="ECO:0000313" key="1">
    <source>
        <dbReference type="EMBL" id="ETM99191.1"/>
    </source>
</evidence>
<gene>
    <name evidence="1" type="ORF">PPTG_18938</name>
</gene>
<protein>
    <submittedName>
        <fullName evidence="1">Uncharacterized protein</fullName>
    </submittedName>
</protein>
<dbReference type="EMBL" id="KI669657">
    <property type="protein sequence ID" value="ETM99191.1"/>
    <property type="molecule type" value="Genomic_DNA"/>
</dbReference>
<reference evidence="1 2" key="2">
    <citation type="submission" date="2013-11" db="EMBL/GenBank/DDBJ databases">
        <title>The Genome Sequence of Phytophthora parasitica INRA-310.</title>
        <authorList>
            <consortium name="The Broad Institute Genomics Platform"/>
            <person name="Russ C."/>
            <person name="Tyler B."/>
            <person name="Panabieres F."/>
            <person name="Shan W."/>
            <person name="Tripathy S."/>
            <person name="Grunwald N."/>
            <person name="Machado M."/>
            <person name="Johnson C.S."/>
            <person name="Arredondo F."/>
            <person name="Hong C."/>
            <person name="Coffey M."/>
            <person name="Young S.K."/>
            <person name="Zeng Q."/>
            <person name="Gargeya S."/>
            <person name="Fitzgerald M."/>
            <person name="Abouelleil A."/>
            <person name="Alvarado L."/>
            <person name="Chapman S.B."/>
            <person name="Gainer-Dewar J."/>
            <person name="Goldberg J."/>
            <person name="Griggs A."/>
            <person name="Gujja S."/>
            <person name="Hansen M."/>
            <person name="Howarth C."/>
            <person name="Imamovic A."/>
            <person name="Ireland A."/>
            <person name="Larimer J."/>
            <person name="McCowan C."/>
            <person name="Murphy C."/>
            <person name="Pearson M."/>
            <person name="Poon T.W."/>
            <person name="Priest M."/>
            <person name="Roberts A."/>
            <person name="Saif S."/>
            <person name="Shea T."/>
            <person name="Sykes S."/>
            <person name="Wortman J."/>
            <person name="Nusbaum C."/>
            <person name="Birren B."/>
        </authorList>
    </citation>
    <scope>NUCLEOTIDE SEQUENCE [LARGE SCALE GENOMIC DNA]</scope>
    <source>
        <strain evidence="1 2">INRA-310</strain>
    </source>
</reference>
<dbReference type="Proteomes" id="UP000018817">
    <property type="component" value="Unassembled WGS sequence"/>
</dbReference>
<dbReference type="RefSeq" id="XP_008915509.1">
    <property type="nucleotide sequence ID" value="XM_008917261.1"/>
</dbReference>
<sequence length="148" mass="16958">MDEDGTLQARVKLLQREKQHNMTNQLSENLVERLQRATLHCRGNAKNLTMPPTELFCQDTRGLKMKQEVDLRNFTNASNEWLFTIASHPAANGSSTFRTLVLAGTSITDTGILPRIDRRRFEHHPTAIEFTPSASSQRMPPFFQYRSQ</sequence>
<reference evidence="2" key="1">
    <citation type="submission" date="2011-12" db="EMBL/GenBank/DDBJ databases">
        <authorList>
            <consortium name="The Broad Institute Genome Sequencing Platform"/>
            <person name="Russ C."/>
            <person name="Tyler B."/>
            <person name="Panabieres F."/>
            <person name="Shan W."/>
            <person name="Tripathy S."/>
            <person name="Grunwald N."/>
            <person name="Machado M."/>
            <person name="Young S.K."/>
            <person name="Zeng Q."/>
            <person name="Gargeya S."/>
            <person name="Fitzgerald M."/>
            <person name="Haas B."/>
            <person name="Abouelleil A."/>
            <person name="Alvarado L."/>
            <person name="Arachchi H.M."/>
            <person name="Berlin A."/>
            <person name="Chapman S.B."/>
            <person name="Gearin G."/>
            <person name="Goldberg J."/>
            <person name="Griggs A."/>
            <person name="Gujja S."/>
            <person name="Hansen M."/>
            <person name="Heiman D."/>
            <person name="Howarth C."/>
            <person name="Larimer J."/>
            <person name="Lui A."/>
            <person name="MacDonald P.J.P."/>
            <person name="McCowen C."/>
            <person name="Montmayeur A."/>
            <person name="Murphy C."/>
            <person name="Neiman D."/>
            <person name="Pearson M."/>
            <person name="Priest M."/>
            <person name="Roberts A."/>
            <person name="Saif S."/>
            <person name="Shea T."/>
            <person name="Sisk P."/>
            <person name="Stolte C."/>
            <person name="Sykes S."/>
            <person name="Wortman J."/>
            <person name="Nusbaum C."/>
            <person name="Birren B."/>
        </authorList>
    </citation>
    <scope>NUCLEOTIDE SEQUENCE [LARGE SCALE GENOMIC DNA]</scope>
    <source>
        <strain evidence="2">INRA-310</strain>
    </source>
</reference>